<organism evidence="1 2">
    <name type="scientific">Leptobacterium flavescens</name>
    <dbReference type="NCBI Taxonomy" id="472055"/>
    <lineage>
        <taxon>Bacteria</taxon>
        <taxon>Pseudomonadati</taxon>
        <taxon>Bacteroidota</taxon>
        <taxon>Flavobacteriia</taxon>
        <taxon>Flavobacteriales</taxon>
        <taxon>Flavobacteriaceae</taxon>
        <taxon>Leptobacterium</taxon>
    </lineage>
</organism>
<name>A0A6P0US77_9FLAO</name>
<proteinExistence type="predicted"/>
<evidence type="ECO:0000313" key="1">
    <source>
        <dbReference type="EMBL" id="NER15382.1"/>
    </source>
</evidence>
<dbReference type="Gene3D" id="3.10.510.10">
    <property type="entry name" value="NE1680-like"/>
    <property type="match status" value="1"/>
</dbReference>
<dbReference type="InterPro" id="IPR018592">
    <property type="entry name" value="DUF2024"/>
</dbReference>
<sequence>MKVSVYDTYVPKDESTIMHFDILVEDNTDLEDVYSYGKAYLNYKGISDYKLTTKECNFCHMETAPAHVEKEIREKGFYIIEMENCN</sequence>
<dbReference type="InterPro" id="IPR023122">
    <property type="entry name" value="NE1680-like_sf"/>
</dbReference>
<evidence type="ECO:0000313" key="2">
    <source>
        <dbReference type="Proteomes" id="UP000468581"/>
    </source>
</evidence>
<gene>
    <name evidence="1" type="ORF">GWK08_18145</name>
</gene>
<comment type="caution">
    <text evidence="1">The sequence shown here is derived from an EMBL/GenBank/DDBJ whole genome shotgun (WGS) entry which is preliminary data.</text>
</comment>
<dbReference type="SUPFAM" id="SSF160766">
    <property type="entry name" value="NE1680-like"/>
    <property type="match status" value="1"/>
</dbReference>
<dbReference type="AlphaFoldDB" id="A0A6P0US77"/>
<dbReference type="EMBL" id="JAABOO010000004">
    <property type="protein sequence ID" value="NER15382.1"/>
    <property type="molecule type" value="Genomic_DNA"/>
</dbReference>
<protein>
    <submittedName>
        <fullName evidence="1">DUF2024 family protein</fullName>
    </submittedName>
</protein>
<keyword evidence="2" id="KW-1185">Reference proteome</keyword>
<dbReference type="Pfam" id="PF09630">
    <property type="entry name" value="DUF2024"/>
    <property type="match status" value="1"/>
</dbReference>
<dbReference type="RefSeq" id="WP_163608661.1">
    <property type="nucleotide sequence ID" value="NZ_JAABOO010000004.1"/>
</dbReference>
<reference evidence="1 2" key="1">
    <citation type="submission" date="2020-01" db="EMBL/GenBank/DDBJ databases">
        <title>Leptobacterium flavescens.</title>
        <authorList>
            <person name="Wang G."/>
        </authorList>
    </citation>
    <scope>NUCLEOTIDE SEQUENCE [LARGE SCALE GENOMIC DNA]</scope>
    <source>
        <strain evidence="1 2">KCTC 22160</strain>
    </source>
</reference>
<dbReference type="Proteomes" id="UP000468581">
    <property type="component" value="Unassembled WGS sequence"/>
</dbReference>
<accession>A0A6P0US77</accession>